<keyword evidence="2" id="KW-1185">Reference proteome</keyword>
<dbReference type="SUPFAM" id="SSF48452">
    <property type="entry name" value="TPR-like"/>
    <property type="match status" value="2"/>
</dbReference>
<dbReference type="SMART" id="SM00028">
    <property type="entry name" value="TPR"/>
    <property type="match status" value="5"/>
</dbReference>
<dbReference type="EMBL" id="VJMJ01000096">
    <property type="protein sequence ID" value="KAF0735476.1"/>
    <property type="molecule type" value="Genomic_DNA"/>
</dbReference>
<sequence>MPDEQGARQEKPLGLTLGFFKRFIEIHGGREAIKGLTTGDVCMRFLLPYTAATKLSLVEHVSQQPDGHLYAKPATWFVSHAWSYLYLDVVDALDDFFQENGLDDSVAMWFCTFCNNQHEIQTKSSLRSIGNVVMVMSPWNCPITLKRTWCVFEVYASIVENARFEIAMGKSQLEAFLQDMKDSSSFFQMLTTIQSEKSETTIPSDRDNIFRLIQDEVGFTKLDRMVFEAIEKWVFRTVEREIERAPSWESKARLLFTKAELAADIGQMQEAASASQEAYDIYREINDDTLSDMWMALAQLAVFLRDLGHSFEEVESMFINALTHLTGLLTKKHVDTLGVMSLLGQFYMFHGKYYSAEPVLMECFELRRQVLGEDHLGTRVTMSNISTVMRYQKRYEEALQWAQRCYDIECRVLGADHPESYRLRNEMGLVYRTLGHFDLAEEHLNNACRVCLRIYGPNHPHTLISQYTLGENYRLQGKYSEAEEILLRCLKEDDANMRTKEYCHKMLGLVYVVTQDLSRARTCLNEALKLLSVQGWSAERFSTYVTPLFALKMQSGEFEHLEKIDAFEKDLHNAKSTQDVWMHSICHGCHVEIRWMLYACSACPALSLHFCRACVDLKKHRDFCKHTPELLKGHKPPLRYLQEERLKILAQNLQWSEYQQYFLKYATYCDENQVPLNERLAKEIPLIEQENN</sequence>
<gene>
    <name evidence="1" type="ORF">Ae201684_008044</name>
</gene>
<dbReference type="InterPro" id="IPR011990">
    <property type="entry name" value="TPR-like_helical_dom_sf"/>
</dbReference>
<comment type="caution">
    <text evidence="1">The sequence shown here is derived from an EMBL/GenBank/DDBJ whole genome shotgun (WGS) entry which is preliminary data.</text>
</comment>
<organism evidence="1 2">
    <name type="scientific">Aphanomyces euteiches</name>
    <dbReference type="NCBI Taxonomy" id="100861"/>
    <lineage>
        <taxon>Eukaryota</taxon>
        <taxon>Sar</taxon>
        <taxon>Stramenopiles</taxon>
        <taxon>Oomycota</taxon>
        <taxon>Saprolegniomycetes</taxon>
        <taxon>Saprolegniales</taxon>
        <taxon>Verrucalvaceae</taxon>
        <taxon>Aphanomyces</taxon>
    </lineage>
</organism>
<dbReference type="PANTHER" id="PTHR46082">
    <property type="entry name" value="ATP/GTP-BINDING PROTEIN-RELATED"/>
    <property type="match status" value="1"/>
</dbReference>
<dbReference type="PANTHER" id="PTHR46082:SF6">
    <property type="entry name" value="AAA+ ATPASE DOMAIN-CONTAINING PROTEIN-RELATED"/>
    <property type="match status" value="1"/>
</dbReference>
<dbReference type="InterPro" id="IPR019734">
    <property type="entry name" value="TPR_rpt"/>
</dbReference>
<name>A0A6G0X6E0_9STRA</name>
<evidence type="ECO:0000313" key="2">
    <source>
        <dbReference type="Proteomes" id="UP000481153"/>
    </source>
</evidence>
<dbReference type="AlphaFoldDB" id="A0A6G0X6E0"/>
<protein>
    <submittedName>
        <fullName evidence="1">Uncharacterized protein</fullName>
    </submittedName>
</protein>
<dbReference type="Proteomes" id="UP000481153">
    <property type="component" value="Unassembled WGS sequence"/>
</dbReference>
<reference evidence="1 2" key="1">
    <citation type="submission" date="2019-07" db="EMBL/GenBank/DDBJ databases">
        <title>Genomics analysis of Aphanomyces spp. identifies a new class of oomycete effector associated with host adaptation.</title>
        <authorList>
            <person name="Gaulin E."/>
        </authorList>
    </citation>
    <scope>NUCLEOTIDE SEQUENCE [LARGE SCALE GENOMIC DNA]</scope>
    <source>
        <strain evidence="1 2">ATCC 201684</strain>
    </source>
</reference>
<evidence type="ECO:0000313" key="1">
    <source>
        <dbReference type="EMBL" id="KAF0735476.1"/>
    </source>
</evidence>
<dbReference type="Pfam" id="PF13424">
    <property type="entry name" value="TPR_12"/>
    <property type="match status" value="2"/>
</dbReference>
<proteinExistence type="predicted"/>
<dbReference type="VEuPathDB" id="FungiDB:AeMF1_017041"/>
<dbReference type="Gene3D" id="1.25.40.10">
    <property type="entry name" value="Tetratricopeptide repeat domain"/>
    <property type="match status" value="1"/>
</dbReference>
<accession>A0A6G0X6E0</accession>
<dbReference type="InterPro" id="IPR053137">
    <property type="entry name" value="NLR-like"/>
</dbReference>